<keyword evidence="3" id="KW-1185">Reference proteome</keyword>
<dbReference type="InterPro" id="IPR010982">
    <property type="entry name" value="Lambda_DNA-bd_dom_sf"/>
</dbReference>
<evidence type="ECO:0000259" key="1">
    <source>
        <dbReference type="PROSITE" id="PS50943"/>
    </source>
</evidence>
<name>A0ABP9JIH3_9ACTN</name>
<sequence>MRVPRDPLPEWVLTRQREVGERIRCARRDACLSQVALAERIGRDHKTVHRWETASTVPSLVDLLLLADVLGVPLPDLVR</sequence>
<dbReference type="Gene3D" id="1.10.260.40">
    <property type="entry name" value="lambda repressor-like DNA-binding domains"/>
    <property type="match status" value="1"/>
</dbReference>
<dbReference type="Pfam" id="PF13560">
    <property type="entry name" value="HTH_31"/>
    <property type="match status" value="1"/>
</dbReference>
<dbReference type="Proteomes" id="UP001501759">
    <property type="component" value="Unassembled WGS sequence"/>
</dbReference>
<evidence type="ECO:0000313" key="3">
    <source>
        <dbReference type="Proteomes" id="UP001501759"/>
    </source>
</evidence>
<dbReference type="CDD" id="cd00093">
    <property type="entry name" value="HTH_XRE"/>
    <property type="match status" value="1"/>
</dbReference>
<evidence type="ECO:0000313" key="2">
    <source>
        <dbReference type="EMBL" id="GAA5033254.1"/>
    </source>
</evidence>
<dbReference type="EMBL" id="BAABKB010000040">
    <property type="protein sequence ID" value="GAA5033254.1"/>
    <property type="molecule type" value="Genomic_DNA"/>
</dbReference>
<reference evidence="3" key="1">
    <citation type="journal article" date="2019" name="Int. J. Syst. Evol. Microbiol.">
        <title>The Global Catalogue of Microorganisms (GCM) 10K type strain sequencing project: providing services to taxonomists for standard genome sequencing and annotation.</title>
        <authorList>
            <consortium name="The Broad Institute Genomics Platform"/>
            <consortium name="The Broad Institute Genome Sequencing Center for Infectious Disease"/>
            <person name="Wu L."/>
            <person name="Ma J."/>
        </authorList>
    </citation>
    <scope>NUCLEOTIDE SEQUENCE [LARGE SCALE GENOMIC DNA]</scope>
    <source>
        <strain evidence="3">JCM 18409</strain>
    </source>
</reference>
<proteinExistence type="predicted"/>
<dbReference type="SUPFAM" id="SSF47413">
    <property type="entry name" value="lambda repressor-like DNA-binding domains"/>
    <property type="match status" value="1"/>
</dbReference>
<gene>
    <name evidence="2" type="ORF">GCM10023335_76580</name>
</gene>
<comment type="caution">
    <text evidence="2">The sequence shown here is derived from an EMBL/GenBank/DDBJ whole genome shotgun (WGS) entry which is preliminary data.</text>
</comment>
<dbReference type="InterPro" id="IPR001387">
    <property type="entry name" value="Cro/C1-type_HTH"/>
</dbReference>
<feature type="domain" description="HTH cro/C1-type" evidence="1">
    <location>
        <begin position="32"/>
        <end position="77"/>
    </location>
</feature>
<dbReference type="SMART" id="SM00530">
    <property type="entry name" value="HTH_XRE"/>
    <property type="match status" value="1"/>
</dbReference>
<accession>A0ABP9JIH3</accession>
<protein>
    <recommendedName>
        <fullName evidence="1">HTH cro/C1-type domain-containing protein</fullName>
    </recommendedName>
</protein>
<dbReference type="PROSITE" id="PS50943">
    <property type="entry name" value="HTH_CROC1"/>
    <property type="match status" value="1"/>
</dbReference>
<organism evidence="2 3">
    <name type="scientific">Streptomyces siamensis</name>
    <dbReference type="NCBI Taxonomy" id="1274986"/>
    <lineage>
        <taxon>Bacteria</taxon>
        <taxon>Bacillati</taxon>
        <taxon>Actinomycetota</taxon>
        <taxon>Actinomycetes</taxon>
        <taxon>Kitasatosporales</taxon>
        <taxon>Streptomycetaceae</taxon>
        <taxon>Streptomyces</taxon>
    </lineage>
</organism>